<keyword evidence="1" id="KW-0436">Ligase</keyword>
<name>A0A0A9YXL2_LYGHE</name>
<evidence type="ECO:0000313" key="1">
    <source>
        <dbReference type="EMBL" id="JAG36361.1"/>
    </source>
</evidence>
<dbReference type="AlphaFoldDB" id="A0A0A9YXL2"/>
<protein>
    <submittedName>
        <fullName evidence="1">DNA ligase</fullName>
    </submittedName>
</protein>
<proteinExistence type="predicted"/>
<reference evidence="1" key="1">
    <citation type="journal article" date="2014" name="PLoS ONE">
        <title>Transcriptome-Based Identification of ABC Transporters in the Western Tarnished Plant Bug Lygus hesperus.</title>
        <authorList>
            <person name="Hull J.J."/>
            <person name="Chaney K."/>
            <person name="Geib S.M."/>
            <person name="Fabrick J.A."/>
            <person name="Brent C.S."/>
            <person name="Walsh D."/>
            <person name="Lavine L.C."/>
        </authorList>
    </citation>
    <scope>NUCLEOTIDE SEQUENCE</scope>
</reference>
<accession>A0A0A9YXL2</accession>
<dbReference type="GO" id="GO:0016874">
    <property type="term" value="F:ligase activity"/>
    <property type="evidence" value="ECO:0007669"/>
    <property type="project" value="UniProtKB-KW"/>
</dbReference>
<gene>
    <name evidence="1" type="primary">ligA_19</name>
    <name evidence="1" type="ORF">CM83_100253</name>
</gene>
<dbReference type="EMBL" id="GBHO01007243">
    <property type="protein sequence ID" value="JAG36361.1"/>
    <property type="molecule type" value="Transcribed_RNA"/>
</dbReference>
<organism evidence="1">
    <name type="scientific">Lygus hesperus</name>
    <name type="common">Western plant bug</name>
    <dbReference type="NCBI Taxonomy" id="30085"/>
    <lineage>
        <taxon>Eukaryota</taxon>
        <taxon>Metazoa</taxon>
        <taxon>Ecdysozoa</taxon>
        <taxon>Arthropoda</taxon>
        <taxon>Hexapoda</taxon>
        <taxon>Insecta</taxon>
        <taxon>Pterygota</taxon>
        <taxon>Neoptera</taxon>
        <taxon>Paraneoptera</taxon>
        <taxon>Hemiptera</taxon>
        <taxon>Heteroptera</taxon>
        <taxon>Panheteroptera</taxon>
        <taxon>Cimicomorpha</taxon>
        <taxon>Miridae</taxon>
        <taxon>Mirini</taxon>
        <taxon>Lygus</taxon>
    </lineage>
</organism>
<sequence>AAGLEELQFMYKPMGRGLQQALHSIRSLLCTATNQTPHERMFKHPRKTSSGEALPTWLLEPGKILLRRQVRTSKYEPLVDEVELLEANSLYAHVRYPDGRESTVSTRHLAPIGENQSAPQTRAEPTTLQGANSISSLVCLRHRTAIGLQFLVRWLKILIGSTSAAPTLPQTFNGG</sequence>
<reference evidence="1" key="2">
    <citation type="submission" date="2014-07" db="EMBL/GenBank/DDBJ databases">
        <authorList>
            <person name="Hull J."/>
        </authorList>
    </citation>
    <scope>NUCLEOTIDE SEQUENCE</scope>
</reference>
<feature type="non-terminal residue" evidence="1">
    <location>
        <position position="1"/>
    </location>
</feature>